<comment type="caution">
    <text evidence="2">The sequence shown here is derived from an EMBL/GenBank/DDBJ whole genome shotgun (WGS) entry which is preliminary data.</text>
</comment>
<gene>
    <name evidence="2" type="ORF">GCM10011588_20830</name>
</gene>
<sequence length="80" mass="8790">MGENLPPLPVRQPVNRAMAATLRYWHTNHRNNHALLERIAAGLHALPDVCPTDHCRNILGGKGNYPPDDNTAARPDHAAP</sequence>
<proteinExistence type="predicted"/>
<protein>
    <submittedName>
        <fullName evidence="2">Uncharacterized protein</fullName>
    </submittedName>
</protein>
<reference evidence="2" key="1">
    <citation type="journal article" date="2014" name="Int. J. Syst. Evol. Microbiol.">
        <title>Complete genome sequence of Corynebacterium casei LMG S-19264T (=DSM 44701T), isolated from a smear-ripened cheese.</title>
        <authorList>
            <consortium name="US DOE Joint Genome Institute (JGI-PGF)"/>
            <person name="Walter F."/>
            <person name="Albersmeier A."/>
            <person name="Kalinowski J."/>
            <person name="Ruckert C."/>
        </authorList>
    </citation>
    <scope>NUCLEOTIDE SEQUENCE</scope>
    <source>
        <strain evidence="2">CGMCC 4.3508</strain>
    </source>
</reference>
<reference evidence="2" key="2">
    <citation type="submission" date="2020-09" db="EMBL/GenBank/DDBJ databases">
        <authorList>
            <person name="Sun Q."/>
            <person name="Zhou Y."/>
        </authorList>
    </citation>
    <scope>NUCLEOTIDE SEQUENCE</scope>
    <source>
        <strain evidence="2">CGMCC 4.3508</strain>
    </source>
</reference>
<organism evidence="2 3">
    <name type="scientific">Nocardia jinanensis</name>
    <dbReference type="NCBI Taxonomy" id="382504"/>
    <lineage>
        <taxon>Bacteria</taxon>
        <taxon>Bacillati</taxon>
        <taxon>Actinomycetota</taxon>
        <taxon>Actinomycetes</taxon>
        <taxon>Mycobacteriales</taxon>
        <taxon>Nocardiaceae</taxon>
        <taxon>Nocardia</taxon>
    </lineage>
</organism>
<dbReference type="Proteomes" id="UP000638263">
    <property type="component" value="Unassembled WGS sequence"/>
</dbReference>
<name>A0A917RGY5_9NOCA</name>
<accession>A0A917RGY5</accession>
<dbReference type="RefSeq" id="WP_058854946.1">
    <property type="nucleotide sequence ID" value="NZ_BMMH01000003.1"/>
</dbReference>
<dbReference type="AlphaFoldDB" id="A0A917RGY5"/>
<dbReference type="EMBL" id="BMMH01000003">
    <property type="protein sequence ID" value="GGL06170.1"/>
    <property type="molecule type" value="Genomic_DNA"/>
</dbReference>
<feature type="region of interest" description="Disordered" evidence="1">
    <location>
        <begin position="59"/>
        <end position="80"/>
    </location>
</feature>
<evidence type="ECO:0000256" key="1">
    <source>
        <dbReference type="SAM" id="MobiDB-lite"/>
    </source>
</evidence>
<evidence type="ECO:0000313" key="3">
    <source>
        <dbReference type="Proteomes" id="UP000638263"/>
    </source>
</evidence>
<keyword evidence="3" id="KW-1185">Reference proteome</keyword>
<evidence type="ECO:0000313" key="2">
    <source>
        <dbReference type="EMBL" id="GGL06170.1"/>
    </source>
</evidence>